<dbReference type="AlphaFoldDB" id="W4KQP7"/>
<name>W4KQP7_HETIT</name>
<dbReference type="EMBL" id="KI925454">
    <property type="protein sequence ID" value="ETW87725.1"/>
    <property type="molecule type" value="Genomic_DNA"/>
</dbReference>
<sequence length="279" mass="30270">MERSGAPSFHPSELALPTLADDRAVRFDDERRSASVDQRPILLLGSLRHDLSQAERSKLPLKSLTHDNPPASGSVVVDDEKNKEGQPDYPEVERETSALDVRALFGSAQSSTFFTEYPALEDVRETSRQSPRSDDVPDDLFLQPMLSRRQRLSPIPSTNASTDDLPLSSTDSRSSPDDVGALVDVPSFITIDEHRLASANIEGITLASPSSSPEIPFPMTPPSYSSTSPPQPSSSPDTGRHRSPFHLPRKTLFLRAGADILKGVNNLSGSPGVMGMQPC</sequence>
<protein>
    <submittedName>
        <fullName evidence="2">Uncharacterized protein</fullName>
    </submittedName>
</protein>
<evidence type="ECO:0000256" key="1">
    <source>
        <dbReference type="SAM" id="MobiDB-lite"/>
    </source>
</evidence>
<accession>W4KQP7</accession>
<dbReference type="InParanoid" id="W4KQP7"/>
<dbReference type="HOGENOM" id="CLU_997682_0_0_1"/>
<evidence type="ECO:0000313" key="2">
    <source>
        <dbReference type="EMBL" id="ETW87725.1"/>
    </source>
</evidence>
<dbReference type="GeneID" id="20665659"/>
<feature type="compositionally biased region" description="Low complexity" evidence="1">
    <location>
        <begin position="161"/>
        <end position="173"/>
    </location>
</feature>
<dbReference type="KEGG" id="hir:HETIRDRAFT_100036"/>
<gene>
    <name evidence="2" type="ORF">HETIRDRAFT_100036</name>
</gene>
<keyword evidence="3" id="KW-1185">Reference proteome</keyword>
<dbReference type="RefSeq" id="XP_009541592.1">
    <property type="nucleotide sequence ID" value="XM_009543297.1"/>
</dbReference>
<dbReference type="Proteomes" id="UP000030671">
    <property type="component" value="Unassembled WGS sequence"/>
</dbReference>
<feature type="compositionally biased region" description="Basic and acidic residues" evidence="1">
    <location>
        <begin position="78"/>
        <end position="95"/>
    </location>
</feature>
<feature type="region of interest" description="Disordered" evidence="1">
    <location>
        <begin position="207"/>
        <end position="245"/>
    </location>
</feature>
<feature type="region of interest" description="Disordered" evidence="1">
    <location>
        <begin position="58"/>
        <end position="95"/>
    </location>
</feature>
<evidence type="ECO:0000313" key="3">
    <source>
        <dbReference type="Proteomes" id="UP000030671"/>
    </source>
</evidence>
<organism evidence="2 3">
    <name type="scientific">Heterobasidion irregulare (strain TC 32-1)</name>
    <dbReference type="NCBI Taxonomy" id="747525"/>
    <lineage>
        <taxon>Eukaryota</taxon>
        <taxon>Fungi</taxon>
        <taxon>Dikarya</taxon>
        <taxon>Basidiomycota</taxon>
        <taxon>Agaricomycotina</taxon>
        <taxon>Agaricomycetes</taxon>
        <taxon>Russulales</taxon>
        <taxon>Bondarzewiaceae</taxon>
        <taxon>Heterobasidion</taxon>
        <taxon>Heterobasidion annosum species complex</taxon>
    </lineage>
</organism>
<reference evidence="2 3" key="1">
    <citation type="journal article" date="2012" name="New Phytol.">
        <title>Insight into trade-off between wood decay and parasitism from the genome of a fungal forest pathogen.</title>
        <authorList>
            <person name="Olson A."/>
            <person name="Aerts A."/>
            <person name="Asiegbu F."/>
            <person name="Belbahri L."/>
            <person name="Bouzid O."/>
            <person name="Broberg A."/>
            <person name="Canback B."/>
            <person name="Coutinho P.M."/>
            <person name="Cullen D."/>
            <person name="Dalman K."/>
            <person name="Deflorio G."/>
            <person name="van Diepen L.T."/>
            <person name="Dunand C."/>
            <person name="Duplessis S."/>
            <person name="Durling M."/>
            <person name="Gonthier P."/>
            <person name="Grimwood J."/>
            <person name="Fossdal C.G."/>
            <person name="Hansson D."/>
            <person name="Henrissat B."/>
            <person name="Hietala A."/>
            <person name="Himmelstrand K."/>
            <person name="Hoffmeister D."/>
            <person name="Hogberg N."/>
            <person name="James T.Y."/>
            <person name="Karlsson M."/>
            <person name="Kohler A."/>
            <person name="Kues U."/>
            <person name="Lee Y.H."/>
            <person name="Lin Y.C."/>
            <person name="Lind M."/>
            <person name="Lindquist E."/>
            <person name="Lombard V."/>
            <person name="Lucas S."/>
            <person name="Lunden K."/>
            <person name="Morin E."/>
            <person name="Murat C."/>
            <person name="Park J."/>
            <person name="Raffaello T."/>
            <person name="Rouze P."/>
            <person name="Salamov A."/>
            <person name="Schmutz J."/>
            <person name="Solheim H."/>
            <person name="Stahlberg J."/>
            <person name="Velez H."/>
            <person name="de Vries R.P."/>
            <person name="Wiebenga A."/>
            <person name="Woodward S."/>
            <person name="Yakovlev I."/>
            <person name="Garbelotto M."/>
            <person name="Martin F."/>
            <person name="Grigoriev I.V."/>
            <person name="Stenlid J."/>
        </authorList>
    </citation>
    <scope>NUCLEOTIDE SEQUENCE [LARGE SCALE GENOMIC DNA]</scope>
    <source>
        <strain evidence="2 3">TC 32-1</strain>
    </source>
</reference>
<feature type="region of interest" description="Disordered" evidence="1">
    <location>
        <begin position="147"/>
        <end position="179"/>
    </location>
</feature>
<proteinExistence type="predicted"/>